<protein>
    <submittedName>
        <fullName evidence="1">Uncharacterized protein</fullName>
    </submittedName>
</protein>
<organism evidence="1 2">
    <name type="scientific">Treponema pallidum subsp. pallidum (strain SS14)</name>
    <dbReference type="NCBI Taxonomy" id="455434"/>
    <lineage>
        <taxon>Bacteria</taxon>
        <taxon>Pseudomonadati</taxon>
        <taxon>Spirochaetota</taxon>
        <taxon>Spirochaetia</taxon>
        <taxon>Spirochaetales</taxon>
        <taxon>Treponemataceae</taxon>
        <taxon>Treponema</taxon>
    </lineage>
</organism>
<evidence type="ECO:0000313" key="2">
    <source>
        <dbReference type="Proteomes" id="UP000001202"/>
    </source>
</evidence>
<evidence type="ECO:0000313" key="1">
    <source>
        <dbReference type="EMBL" id="ACD71026.1"/>
    </source>
</evidence>
<gene>
    <name evidence="1" type="ordered locus">TPASS_0607</name>
</gene>
<name>A0A0H3BKY1_TREPS</name>
<accession>A0A0H3BKY1</accession>
<dbReference type="AlphaFoldDB" id="A0A0H3BKY1"/>
<dbReference type="KEGG" id="tpp:TPASS_0607"/>
<proteinExistence type="predicted"/>
<sequence length="48" mass="5451">MTVCEGTRFSVLSRISPARVRVVKERRMRASALSVEEWYGSGDYQKSA</sequence>
<reference evidence="1 2" key="1">
    <citation type="journal article" date="2008" name="BMC Microbiol.">
        <title>Complete genome sequence of Treponema pallidum ssp. pallidum strain SS14 determined with oligonucleotide arrays.</title>
        <authorList>
            <person name="Matejkova P."/>
            <person name="Strouhal M."/>
            <person name="Smajs D."/>
            <person name="Norris S.J."/>
            <person name="Palzkill T."/>
            <person name="Petrosino J.F."/>
            <person name="Sodergren E."/>
            <person name="Norton J.E."/>
            <person name="Singh J."/>
            <person name="Richmond T.A."/>
            <person name="Molla M.N."/>
            <person name="Albert T.J."/>
            <person name="Weinstock G.M."/>
        </authorList>
    </citation>
    <scope>NUCLEOTIDE SEQUENCE [LARGE SCALE GENOMIC DNA]</scope>
    <source>
        <strain evidence="1 2">SS14</strain>
    </source>
</reference>
<dbReference type="EMBL" id="CP000805">
    <property type="protein sequence ID" value="ACD71026.1"/>
    <property type="molecule type" value="Genomic_DNA"/>
</dbReference>
<dbReference type="Proteomes" id="UP000001202">
    <property type="component" value="Chromosome"/>
</dbReference>